<reference evidence="5" key="1">
    <citation type="submission" date="2018-10" db="EMBL/GenBank/DDBJ databases">
        <title>Population genomic analysis revealed the cold adaptation of white poplar.</title>
        <authorList>
            <person name="Liu Y.-J."/>
        </authorList>
    </citation>
    <scope>NUCLEOTIDE SEQUENCE [LARGE SCALE GENOMIC DNA]</scope>
    <source>
        <strain evidence="5">PAL-ZL1</strain>
    </source>
</reference>
<dbReference type="InterPro" id="IPR051210">
    <property type="entry name" value="Ub_ligase/GEF_domain"/>
</dbReference>
<feature type="repeat" description="RCC1" evidence="2">
    <location>
        <begin position="383"/>
        <end position="441"/>
    </location>
</feature>
<dbReference type="InterPro" id="IPR058923">
    <property type="entry name" value="RCC1-like_dom"/>
</dbReference>
<keyword evidence="1" id="KW-0677">Repeat</keyword>
<protein>
    <recommendedName>
        <fullName evidence="4">RCC1-like domain-containing protein</fullName>
    </recommendedName>
</protein>
<name>A0A4V6A594_POPAL</name>
<sequence>MLPRCLMRQRLTLNRHFSSLPNTTKVPVLYKSPQINESNHNDTITLQLFSWGRGASGQLGGGIEEIRLYPAPVANLQLPPSSFTLSPTPGQLVDNSNKKGVTEVGISCGLFHSAILADGHFWMWGKGDGGRLGFGHENPAFLPTLNPFLDSVRSIALGGVHSAAITSLGHIFTWGYGGFGALGHSVYHRELFPRLVEGSWDGKIRCISTSGTHTAAVTESGEVYTWGREDGDGRLGLGPGRGPNEGGGLSIPCKVKALPVPMATVSCGGFFTMVLTEEGQVWNWGANSNYELGRGDKVGGWRPKPIPSLEDVRIIQIAGGGYHCLALTDEGKVLSWGFGGHGQLGHSSIQSQKIPAVIDALADQRVIYIACGGSSSAAITDKGKLYMWGNGKDSQLGIPGLPEVQSCPVEVKFLMEDDGLGQHSVLSVSVGASHAMCLVLRLVGHDLLMLGFIGICLGVLRSVGLCSTMLGSIGLSLLVLKYVGICLRFLRSVGLRSMVLEVIGLNLSMLGLIGICLGFPGFVGLDLTVLDLIGICLGFLGSEGIGMSKLRSVCLDSVVLWSRLVGARVRLYLL</sequence>
<feature type="repeat" description="RCC1" evidence="2">
    <location>
        <begin position="169"/>
        <end position="220"/>
    </location>
</feature>
<dbReference type="Pfam" id="PF25390">
    <property type="entry name" value="WD40_RLD"/>
    <property type="match status" value="1"/>
</dbReference>
<evidence type="ECO:0000259" key="4">
    <source>
        <dbReference type="Pfam" id="PF25390"/>
    </source>
</evidence>
<dbReference type="PANTHER" id="PTHR22870:SF408">
    <property type="entry name" value="OS09G0560450 PROTEIN"/>
    <property type="match status" value="1"/>
</dbReference>
<dbReference type="AlphaFoldDB" id="A0A4V6A594"/>
<dbReference type="InterPro" id="IPR009091">
    <property type="entry name" value="RCC1/BLIP-II"/>
</dbReference>
<feature type="repeat" description="RCC1" evidence="2">
    <location>
        <begin position="119"/>
        <end position="168"/>
    </location>
</feature>
<evidence type="ECO:0000256" key="2">
    <source>
        <dbReference type="PROSITE-ProRule" id="PRU00235"/>
    </source>
</evidence>
<keyword evidence="3" id="KW-0472">Membrane</keyword>
<accession>A0A4V6A594</accession>
<feature type="transmembrane region" description="Helical" evidence="3">
    <location>
        <begin position="529"/>
        <end position="547"/>
    </location>
</feature>
<dbReference type="EMBL" id="RCHU01000893">
    <property type="protein sequence ID" value="TKR90125.1"/>
    <property type="molecule type" value="Genomic_DNA"/>
</dbReference>
<dbReference type="STRING" id="43335.A0A4V6A594"/>
<dbReference type="PANTHER" id="PTHR22870">
    <property type="entry name" value="REGULATOR OF CHROMOSOME CONDENSATION"/>
    <property type="match status" value="1"/>
</dbReference>
<feature type="repeat" description="RCC1" evidence="2">
    <location>
        <begin position="279"/>
        <end position="330"/>
    </location>
</feature>
<feature type="repeat" description="RCC1" evidence="2">
    <location>
        <begin position="46"/>
        <end position="119"/>
    </location>
</feature>
<gene>
    <name evidence="5" type="ORF">D5086_0000236500</name>
</gene>
<organism evidence="5">
    <name type="scientific">Populus alba</name>
    <name type="common">White poplar</name>
    <dbReference type="NCBI Taxonomy" id="43335"/>
    <lineage>
        <taxon>Eukaryota</taxon>
        <taxon>Viridiplantae</taxon>
        <taxon>Streptophyta</taxon>
        <taxon>Embryophyta</taxon>
        <taxon>Tracheophyta</taxon>
        <taxon>Spermatophyta</taxon>
        <taxon>Magnoliopsida</taxon>
        <taxon>eudicotyledons</taxon>
        <taxon>Gunneridae</taxon>
        <taxon>Pentapetalae</taxon>
        <taxon>rosids</taxon>
        <taxon>fabids</taxon>
        <taxon>Malpighiales</taxon>
        <taxon>Salicaceae</taxon>
        <taxon>Saliceae</taxon>
        <taxon>Populus</taxon>
    </lineage>
</organism>
<keyword evidence="3" id="KW-0812">Transmembrane</keyword>
<feature type="repeat" description="RCC1" evidence="2">
    <location>
        <begin position="221"/>
        <end position="278"/>
    </location>
</feature>
<feature type="transmembrane region" description="Helical" evidence="3">
    <location>
        <begin position="469"/>
        <end position="490"/>
    </location>
</feature>
<dbReference type="Gene3D" id="2.130.10.30">
    <property type="entry name" value="Regulator of chromosome condensation 1/beta-lactamase-inhibitor protein II"/>
    <property type="match status" value="2"/>
</dbReference>
<proteinExistence type="predicted"/>
<dbReference type="InterPro" id="IPR000408">
    <property type="entry name" value="Reg_chr_condens"/>
</dbReference>
<evidence type="ECO:0000256" key="3">
    <source>
        <dbReference type="SAM" id="Phobius"/>
    </source>
</evidence>
<feature type="domain" description="RCC1-like" evidence="4">
    <location>
        <begin position="47"/>
        <end position="437"/>
    </location>
</feature>
<feature type="transmembrane region" description="Helical" evidence="3">
    <location>
        <begin position="502"/>
        <end position="523"/>
    </location>
</feature>
<dbReference type="SUPFAM" id="SSF50985">
    <property type="entry name" value="RCC1/BLIP-II"/>
    <property type="match status" value="1"/>
</dbReference>
<comment type="caution">
    <text evidence="5">The sequence shown here is derived from an EMBL/GenBank/DDBJ whole genome shotgun (WGS) entry which is preliminary data.</text>
</comment>
<keyword evidence="3" id="KW-1133">Transmembrane helix</keyword>
<dbReference type="PROSITE" id="PS50012">
    <property type="entry name" value="RCC1_3"/>
    <property type="match status" value="7"/>
</dbReference>
<evidence type="ECO:0000313" key="5">
    <source>
        <dbReference type="EMBL" id="TKR90125.1"/>
    </source>
</evidence>
<dbReference type="PRINTS" id="PR00633">
    <property type="entry name" value="RCCNDNSATION"/>
</dbReference>
<feature type="repeat" description="RCC1" evidence="2">
    <location>
        <begin position="331"/>
        <end position="382"/>
    </location>
</feature>
<evidence type="ECO:0000256" key="1">
    <source>
        <dbReference type="ARBA" id="ARBA00022737"/>
    </source>
</evidence>